<feature type="domain" description="FAD-binding" evidence="13">
    <location>
        <begin position="9"/>
        <end position="341"/>
    </location>
</feature>
<dbReference type="PRINTS" id="PR00420">
    <property type="entry name" value="RNGMNOXGNASE"/>
</dbReference>
<dbReference type="GO" id="GO:0008682">
    <property type="term" value="F:3-demethoxyubiquinol 3-hydroxylase activity"/>
    <property type="evidence" value="ECO:0007669"/>
    <property type="project" value="TreeGrafter"/>
</dbReference>
<dbReference type="UniPathway" id="UPA00232"/>
<keyword evidence="12" id="KW-0472">Membrane</keyword>
<dbReference type="FunFam" id="3.50.50.60:FF:000021">
    <property type="entry name" value="Ubiquinone biosynthesis monooxygenase COQ6"/>
    <property type="match status" value="1"/>
</dbReference>
<dbReference type="PANTHER" id="PTHR43876">
    <property type="entry name" value="UBIQUINONE BIOSYNTHESIS MONOOXYGENASE COQ6, MITOCHONDRIAL"/>
    <property type="match status" value="1"/>
</dbReference>
<evidence type="ECO:0000256" key="11">
    <source>
        <dbReference type="ARBA" id="ARBA00065734"/>
    </source>
</evidence>
<evidence type="ECO:0000256" key="12">
    <source>
        <dbReference type="SAM" id="Phobius"/>
    </source>
</evidence>
<evidence type="ECO:0000256" key="5">
    <source>
        <dbReference type="ARBA" id="ARBA00022490"/>
    </source>
</evidence>
<dbReference type="GO" id="GO:0005737">
    <property type="term" value="C:cytoplasm"/>
    <property type="evidence" value="ECO:0007669"/>
    <property type="project" value="UniProtKB-SubCell"/>
</dbReference>
<proteinExistence type="inferred from homology"/>
<dbReference type="GO" id="GO:0071949">
    <property type="term" value="F:FAD binding"/>
    <property type="evidence" value="ECO:0007669"/>
    <property type="project" value="InterPro"/>
</dbReference>
<evidence type="ECO:0000256" key="7">
    <source>
        <dbReference type="ARBA" id="ARBA00022688"/>
    </source>
</evidence>
<evidence type="ECO:0000259" key="13">
    <source>
        <dbReference type="Pfam" id="PF01494"/>
    </source>
</evidence>
<evidence type="ECO:0000256" key="3">
    <source>
        <dbReference type="ARBA" id="ARBA00004749"/>
    </source>
</evidence>
<dbReference type="EMBL" id="JPEO01000018">
    <property type="protein sequence ID" value="KFZ36416.1"/>
    <property type="molecule type" value="Genomic_DNA"/>
</dbReference>
<dbReference type="Gene3D" id="3.50.50.60">
    <property type="entry name" value="FAD/NAD(P)-binding domain"/>
    <property type="match status" value="2"/>
</dbReference>
<evidence type="ECO:0000256" key="1">
    <source>
        <dbReference type="ARBA" id="ARBA00001974"/>
    </source>
</evidence>
<dbReference type="GO" id="GO:0110142">
    <property type="term" value="C:ubiquinone biosynthesis complex"/>
    <property type="evidence" value="ECO:0007669"/>
    <property type="project" value="UniProtKB-ARBA"/>
</dbReference>
<dbReference type="GO" id="GO:0006744">
    <property type="term" value="P:ubiquinone biosynthetic process"/>
    <property type="evidence" value="ECO:0007669"/>
    <property type="project" value="UniProtKB-UniPathway"/>
</dbReference>
<keyword evidence="8" id="KW-0274">FAD</keyword>
<keyword evidence="10" id="KW-0503">Monooxygenase</keyword>
<evidence type="ECO:0000256" key="2">
    <source>
        <dbReference type="ARBA" id="ARBA00004496"/>
    </source>
</evidence>
<organism evidence="14 15">
    <name type="scientific">Shewanella mangrovi</name>
    <dbReference type="NCBI Taxonomy" id="1515746"/>
    <lineage>
        <taxon>Bacteria</taxon>
        <taxon>Pseudomonadati</taxon>
        <taxon>Pseudomonadota</taxon>
        <taxon>Gammaproteobacteria</taxon>
        <taxon>Alteromonadales</taxon>
        <taxon>Shewanellaceae</taxon>
        <taxon>Shewanella</taxon>
    </lineage>
</organism>
<comment type="cofactor">
    <cofactor evidence="1">
        <name>FAD</name>
        <dbReference type="ChEBI" id="CHEBI:57692"/>
    </cofactor>
</comment>
<evidence type="ECO:0000313" key="14">
    <source>
        <dbReference type="EMBL" id="KFZ36416.1"/>
    </source>
</evidence>
<evidence type="ECO:0000256" key="9">
    <source>
        <dbReference type="ARBA" id="ARBA00023002"/>
    </source>
</evidence>
<comment type="similarity">
    <text evidence="4">Belongs to the UbiH/COQ6 family.</text>
</comment>
<dbReference type="NCBIfam" id="TIGR01988">
    <property type="entry name" value="Ubi-OHases"/>
    <property type="match status" value="1"/>
</dbReference>
<comment type="caution">
    <text evidence="14">The sequence shown here is derived from an EMBL/GenBank/DDBJ whole genome shotgun (WGS) entry which is preliminary data.</text>
</comment>
<name>A0A094JVF6_9GAMM</name>
<comment type="pathway">
    <text evidence="3">Cofactor biosynthesis; ubiquinone biosynthesis.</text>
</comment>
<keyword evidence="5" id="KW-0963">Cytoplasm</keyword>
<accession>A0A094JVF6</accession>
<evidence type="ECO:0000256" key="10">
    <source>
        <dbReference type="ARBA" id="ARBA00023033"/>
    </source>
</evidence>
<dbReference type="STRING" id="1515746.HR45_16500"/>
<keyword evidence="12" id="KW-0812">Transmembrane</keyword>
<evidence type="ECO:0000256" key="4">
    <source>
        <dbReference type="ARBA" id="ARBA00005349"/>
    </source>
</evidence>
<protein>
    <submittedName>
        <fullName evidence="14">2-octaprenyl-3-methyl-6-methoxy-1,4-benzoquinol hydroxylase</fullName>
    </submittedName>
</protein>
<keyword evidence="12" id="KW-1133">Transmembrane helix</keyword>
<sequence length="395" mass="43999">MTKQHFQHDIVIIGGGMVGAAAAIGLAQLGLSVAVVESHQPQPYAAEQPIDVRVSAISVASENLLARLGALDALWQMRSVAYRGLETWEMDGFITQFAAEQLKMSHLGHIVENRLVQLALWQQFAQYDNLHCYCPARVARLVRACNGIEISLDNGSVLDAHLLVGADGANSMVRQWAGIGVTGWDYRQSCMLINIATECDQQDVTWQQFTPNGPRSLLPLPGKNASLVWYDDAQTISDLRQLNHKQLKQAIDKHFPARLDRNFEVVDSGSFPLTRRHAKQYYKDNLVILGDAAHTINPLAGQGVNLGFKDVDALIDVIASAQKTAQRWWDKPTLQQYQHKRWFDNQLMMTGMDLFYAGFSNDVLPLKLARNVGLKLANFNNPVKQKVLKYALGLA</sequence>
<keyword evidence="7" id="KW-0831">Ubiquinone biosynthesis</keyword>
<feature type="transmembrane region" description="Helical" evidence="12">
    <location>
        <begin position="12"/>
        <end position="36"/>
    </location>
</feature>
<evidence type="ECO:0000313" key="15">
    <source>
        <dbReference type="Proteomes" id="UP000029264"/>
    </source>
</evidence>
<keyword evidence="15" id="KW-1185">Reference proteome</keyword>
<dbReference type="InterPro" id="IPR010971">
    <property type="entry name" value="UbiH/COQ6"/>
</dbReference>
<reference evidence="14 15" key="1">
    <citation type="submission" date="2014-06" db="EMBL/GenBank/DDBJ databases">
        <title>Shewanella sp. YQH10.</title>
        <authorList>
            <person name="Liu Y."/>
            <person name="Zeng R."/>
        </authorList>
    </citation>
    <scope>NUCLEOTIDE SEQUENCE [LARGE SCALE GENOMIC DNA]</scope>
    <source>
        <strain evidence="14 15">YQH10</strain>
    </source>
</reference>
<evidence type="ECO:0000256" key="6">
    <source>
        <dbReference type="ARBA" id="ARBA00022630"/>
    </source>
</evidence>
<dbReference type="InterPro" id="IPR036188">
    <property type="entry name" value="FAD/NAD-bd_sf"/>
</dbReference>
<dbReference type="FunFam" id="3.50.50.60:FF:000048">
    <property type="entry name" value="2-octaprenyl-3-methyl-6-methoxy-1,4-benzoquinol hydroxylase"/>
    <property type="match status" value="1"/>
</dbReference>
<keyword evidence="6" id="KW-0285">Flavoprotein</keyword>
<gene>
    <name evidence="14" type="primary">ubiF</name>
    <name evidence="14" type="ORF">HR45_16500</name>
</gene>
<comment type="subunit">
    <text evidence="11">Component of the Ubi complex metabolon, which regroups five ubiquinone biosynthesis proteins (UbiE, UbiF, UbiG, UbiH and UbiI) and two accessory factors (UbiK and the lipid-binding protein UbiJ).</text>
</comment>
<dbReference type="Proteomes" id="UP000029264">
    <property type="component" value="Unassembled WGS sequence"/>
</dbReference>
<dbReference type="InterPro" id="IPR002938">
    <property type="entry name" value="FAD-bd"/>
</dbReference>
<comment type="subcellular location">
    <subcellularLocation>
        <location evidence="2">Cytoplasm</location>
    </subcellularLocation>
</comment>
<dbReference type="InterPro" id="IPR051205">
    <property type="entry name" value="UbiH/COQ6_monooxygenase"/>
</dbReference>
<dbReference type="Pfam" id="PF01494">
    <property type="entry name" value="FAD_binding_3"/>
    <property type="match status" value="1"/>
</dbReference>
<dbReference type="PANTHER" id="PTHR43876:SF10">
    <property type="entry name" value="3-DEMETHOXYUBIQUINOL 3-HYDROXYLASE"/>
    <property type="match status" value="1"/>
</dbReference>
<keyword evidence="9" id="KW-0560">Oxidoreductase</keyword>
<dbReference type="AlphaFoldDB" id="A0A094JVF6"/>
<evidence type="ECO:0000256" key="8">
    <source>
        <dbReference type="ARBA" id="ARBA00022827"/>
    </source>
</evidence>
<dbReference type="eggNOG" id="COG0654">
    <property type="taxonomic scope" value="Bacteria"/>
</dbReference>
<dbReference type="SUPFAM" id="SSF51905">
    <property type="entry name" value="FAD/NAD(P)-binding domain"/>
    <property type="match status" value="1"/>
</dbReference>